<evidence type="ECO:0000313" key="1">
    <source>
        <dbReference type="EnsemblMetazoa" id="MESCA008125-PA"/>
    </source>
</evidence>
<reference evidence="1" key="2">
    <citation type="submission" date="2015-06" db="UniProtKB">
        <authorList>
            <consortium name="EnsemblMetazoa"/>
        </authorList>
    </citation>
    <scope>IDENTIFICATION</scope>
</reference>
<organism evidence="1 2">
    <name type="scientific">Megaselia scalaris</name>
    <name type="common">Humpbacked fly</name>
    <name type="synonym">Phora scalaris</name>
    <dbReference type="NCBI Taxonomy" id="36166"/>
    <lineage>
        <taxon>Eukaryota</taxon>
        <taxon>Metazoa</taxon>
        <taxon>Ecdysozoa</taxon>
        <taxon>Arthropoda</taxon>
        <taxon>Hexapoda</taxon>
        <taxon>Insecta</taxon>
        <taxon>Pterygota</taxon>
        <taxon>Neoptera</taxon>
        <taxon>Endopterygota</taxon>
        <taxon>Diptera</taxon>
        <taxon>Brachycera</taxon>
        <taxon>Muscomorpha</taxon>
        <taxon>Platypezoidea</taxon>
        <taxon>Phoridae</taxon>
        <taxon>Megaseliini</taxon>
        <taxon>Megaselia</taxon>
    </lineage>
</organism>
<reference evidence="2" key="1">
    <citation type="submission" date="2013-02" db="EMBL/GenBank/DDBJ databases">
        <authorList>
            <person name="Hughes D."/>
        </authorList>
    </citation>
    <scope>NUCLEOTIDE SEQUENCE</scope>
    <source>
        <strain>Durham</strain>
        <strain evidence="2">NC isolate 2 -- Noor lab</strain>
    </source>
</reference>
<protein>
    <submittedName>
        <fullName evidence="1">Uncharacterized protein</fullName>
    </submittedName>
</protein>
<keyword evidence="2" id="KW-1185">Reference proteome</keyword>
<accession>T1GWF1</accession>
<proteinExistence type="predicted"/>
<dbReference type="EMBL" id="CAQQ02389903">
    <property type="status" value="NOT_ANNOTATED_CDS"/>
    <property type="molecule type" value="Genomic_DNA"/>
</dbReference>
<dbReference type="Proteomes" id="UP000015102">
    <property type="component" value="Unassembled WGS sequence"/>
</dbReference>
<name>T1GWF1_MEGSC</name>
<dbReference type="HOGENOM" id="CLU_2530032_0_0_1"/>
<dbReference type="EnsemblMetazoa" id="MESCA008125-RA">
    <property type="protein sequence ID" value="MESCA008125-PA"/>
    <property type="gene ID" value="MESCA008125"/>
</dbReference>
<evidence type="ECO:0000313" key="2">
    <source>
        <dbReference type="Proteomes" id="UP000015102"/>
    </source>
</evidence>
<sequence>MIILFFTLPAVPQLNRKKKNKYLGEKKQLDSSFTYEKLQQEEEEEEEKEKVTKLLRESELNLKDLCVCLVLVSVVRLCWCSYWI</sequence>
<dbReference type="AlphaFoldDB" id="T1GWF1"/>